<dbReference type="CDD" id="cd00637">
    <property type="entry name" value="7tm_classA_rhodopsin-like"/>
    <property type="match status" value="1"/>
</dbReference>
<keyword evidence="2 6" id="KW-0812">Transmembrane</keyword>
<dbReference type="PANTHER" id="PTHR23112">
    <property type="entry name" value="G PROTEIN-COUPLED RECEPTOR 157-RELATED"/>
    <property type="match status" value="1"/>
</dbReference>
<evidence type="ECO:0000313" key="10">
    <source>
        <dbReference type="Proteomes" id="UP000295703"/>
    </source>
</evidence>
<dbReference type="Pfam" id="PF11710">
    <property type="entry name" value="Git3"/>
    <property type="match status" value="1"/>
</dbReference>
<dbReference type="GO" id="GO:0004930">
    <property type="term" value="F:G protein-coupled receptor activity"/>
    <property type="evidence" value="ECO:0007669"/>
    <property type="project" value="TreeGrafter"/>
</dbReference>
<comment type="subcellular location">
    <subcellularLocation>
        <location evidence="1">Membrane</location>
        <topology evidence="1">Multi-pass membrane protein</topology>
    </subcellularLocation>
</comment>
<evidence type="ECO:0000256" key="2">
    <source>
        <dbReference type="ARBA" id="ARBA00022692"/>
    </source>
</evidence>
<feature type="transmembrane region" description="Helical" evidence="6">
    <location>
        <begin position="455"/>
        <end position="473"/>
    </location>
</feature>
<gene>
    <name evidence="9" type="ORF">CTRI78_v008186</name>
</gene>
<organism evidence="9 10">
    <name type="scientific">Colletotrichum trifolii</name>
    <dbReference type="NCBI Taxonomy" id="5466"/>
    <lineage>
        <taxon>Eukaryota</taxon>
        <taxon>Fungi</taxon>
        <taxon>Dikarya</taxon>
        <taxon>Ascomycota</taxon>
        <taxon>Pezizomycotina</taxon>
        <taxon>Sordariomycetes</taxon>
        <taxon>Hypocreomycetidae</taxon>
        <taxon>Glomerellales</taxon>
        <taxon>Glomerellaceae</taxon>
        <taxon>Colletotrichum</taxon>
        <taxon>Colletotrichum orbiculare species complex</taxon>
    </lineage>
</organism>
<dbReference type="AlphaFoldDB" id="A0A4R8QWX3"/>
<proteinExistence type="predicted"/>
<evidence type="ECO:0000256" key="1">
    <source>
        <dbReference type="ARBA" id="ARBA00004141"/>
    </source>
</evidence>
<dbReference type="InterPro" id="IPR017452">
    <property type="entry name" value="GPCR_Rhodpsn_7TM"/>
</dbReference>
<dbReference type="EMBL" id="RYZW01000096">
    <property type="protein sequence ID" value="TDZ48396.1"/>
    <property type="molecule type" value="Genomic_DNA"/>
</dbReference>
<dbReference type="InterPro" id="IPR017981">
    <property type="entry name" value="GPCR_2-like_7TM"/>
</dbReference>
<dbReference type="SUPFAM" id="SSF81321">
    <property type="entry name" value="Family A G protein-coupled receptor-like"/>
    <property type="match status" value="1"/>
</dbReference>
<dbReference type="PROSITE" id="PS50261">
    <property type="entry name" value="G_PROTEIN_RECEP_F2_4"/>
    <property type="match status" value="1"/>
</dbReference>
<dbReference type="GO" id="GO:0007189">
    <property type="term" value="P:adenylate cyclase-activating G protein-coupled receptor signaling pathway"/>
    <property type="evidence" value="ECO:0007669"/>
    <property type="project" value="TreeGrafter"/>
</dbReference>
<feature type="transmembrane region" description="Helical" evidence="6">
    <location>
        <begin position="616"/>
        <end position="635"/>
    </location>
</feature>
<feature type="region of interest" description="Disordered" evidence="5">
    <location>
        <begin position="236"/>
        <end position="256"/>
    </location>
</feature>
<evidence type="ECO:0000256" key="5">
    <source>
        <dbReference type="SAM" id="MobiDB-lite"/>
    </source>
</evidence>
<sequence length="728" mass="83207">MAFDFDAPVSAVTLTGSILSFLATAGVLISFVFYHDQQRSFRHALVLNLTIAEFMNSLDNSISGIIYIKNKELKPGAACVLNGMIGQLSVQASDFSILAIAVVTFLTITRKTYMPSTSTSRKIIICVSVWIVPIITSATATIMGYMEPVSGNWCWISRERPDLRYALTHGWRFAIIFTVILIYMYVWWYLGRHFRSVAITSDELYNTTGTGASSASGGNPVTSSIRKKQGFEPIDSPGLEMDKFDRPKTNNNRPTFVEPFGASSGERIEMSDFPDFPTVVHGGAAAGVQSRIPSAVEEDEVITKPRKASQPAEEGQTKRKMSSRISRFNDFDMDLSQASEARFSYLEQEEKLQGGGHPMFSDIPPPTKSRRPSRQSINEWATSRPKGHRKRSSTISWYLKPRGRDLARDFPLNPNIDPVPSKQATPPQNVTATMMSDFPIRKQTRKVEREIKRMMLLNAYPVMYVVLWIPGLVNRLMEASGHTSQSRVLAALQSSSQYIGLANAITYGFNQHVRHRIKGDVIVYFHVHNGLINNYLVDNYLVDNDLIIIRRKFINDRHNFVIFINIYHDLPILFHLFYLFYVSHLFNPFYFFNLFNLFHLFYFSDLFSLFDLFKLVDVGYTFVSAVNILGTIINIRHNFIVIQSFNLVIIDPVALINFVCIDIIGILDIFNFFHELFFHQLDYCLFFFDFFCAFKPLRYFGSTINVDSRQYIWVVYSKFDDIKGVRNV</sequence>
<feature type="domain" description="G-protein coupled receptors family 1 profile" evidence="8">
    <location>
        <begin position="25"/>
        <end position="190"/>
    </location>
</feature>
<name>A0A4R8QWX3_COLTR</name>
<feature type="transmembrane region" description="Helical" evidence="6">
    <location>
        <begin position="46"/>
        <end position="68"/>
    </location>
</feature>
<evidence type="ECO:0000313" key="9">
    <source>
        <dbReference type="EMBL" id="TDZ48396.1"/>
    </source>
</evidence>
<dbReference type="STRING" id="5466.A0A4R8QWX3"/>
<dbReference type="Proteomes" id="UP000295703">
    <property type="component" value="Unassembled WGS sequence"/>
</dbReference>
<feature type="transmembrane region" description="Helical" evidence="6">
    <location>
        <begin position="123"/>
        <end position="146"/>
    </location>
</feature>
<feature type="transmembrane region" description="Helical" evidence="6">
    <location>
        <begin position="12"/>
        <end position="34"/>
    </location>
</feature>
<evidence type="ECO:0000256" key="4">
    <source>
        <dbReference type="ARBA" id="ARBA00023136"/>
    </source>
</evidence>
<evidence type="ECO:0000259" key="7">
    <source>
        <dbReference type="PROSITE" id="PS50261"/>
    </source>
</evidence>
<evidence type="ECO:0000256" key="6">
    <source>
        <dbReference type="SAM" id="Phobius"/>
    </source>
</evidence>
<dbReference type="GO" id="GO:0007166">
    <property type="term" value="P:cell surface receptor signaling pathway"/>
    <property type="evidence" value="ECO:0007669"/>
    <property type="project" value="InterPro"/>
</dbReference>
<dbReference type="InterPro" id="IPR023041">
    <property type="entry name" value="Glucose_rcpt_Git3-like_N"/>
</dbReference>
<keyword evidence="4 6" id="KW-0472">Membrane</keyword>
<feature type="domain" description="G-protein coupled receptors family 2 profile 2" evidence="7">
    <location>
        <begin position="9"/>
        <end position="190"/>
    </location>
</feature>
<feature type="transmembrane region" description="Helical" evidence="6">
    <location>
        <begin position="560"/>
        <end position="582"/>
    </location>
</feature>
<evidence type="ECO:0000259" key="8">
    <source>
        <dbReference type="PROSITE" id="PS50262"/>
    </source>
</evidence>
<dbReference type="PANTHER" id="PTHR23112:SF37">
    <property type="entry name" value="G PROTEIN-COUPLED RECEPTOR GPR1"/>
    <property type="match status" value="1"/>
</dbReference>
<evidence type="ECO:0000256" key="3">
    <source>
        <dbReference type="ARBA" id="ARBA00022989"/>
    </source>
</evidence>
<feature type="transmembrane region" description="Helical" evidence="6">
    <location>
        <begin position="647"/>
        <end position="670"/>
    </location>
</feature>
<feature type="transmembrane region" description="Helical" evidence="6">
    <location>
        <begin position="170"/>
        <end position="190"/>
    </location>
</feature>
<keyword evidence="10" id="KW-1185">Reference proteome</keyword>
<feature type="region of interest" description="Disordered" evidence="5">
    <location>
        <begin position="296"/>
        <end position="322"/>
    </location>
</feature>
<comment type="caution">
    <text evidence="9">The sequence shown here is derived from an EMBL/GenBank/DDBJ whole genome shotgun (WGS) entry which is preliminary data.</text>
</comment>
<keyword evidence="3 6" id="KW-1133">Transmembrane helix</keyword>
<protein>
    <recommendedName>
        <fullName evidence="11">Glucose receptor Git3 N-terminal domain-containing protein</fullName>
    </recommendedName>
</protein>
<dbReference type="PROSITE" id="PS50262">
    <property type="entry name" value="G_PROTEIN_RECEP_F1_2"/>
    <property type="match status" value="1"/>
</dbReference>
<accession>A0A4R8QWX3</accession>
<feature type="region of interest" description="Disordered" evidence="5">
    <location>
        <begin position="351"/>
        <end position="393"/>
    </location>
</feature>
<feature type="transmembrane region" description="Helical" evidence="6">
    <location>
        <begin position="88"/>
        <end position="108"/>
    </location>
</feature>
<dbReference type="Gene3D" id="1.20.1070.10">
    <property type="entry name" value="Rhodopsin 7-helix transmembrane proteins"/>
    <property type="match status" value="1"/>
</dbReference>
<dbReference type="GO" id="GO:0005886">
    <property type="term" value="C:plasma membrane"/>
    <property type="evidence" value="ECO:0007669"/>
    <property type="project" value="TreeGrafter"/>
</dbReference>
<reference evidence="9 10" key="1">
    <citation type="submission" date="2018-12" db="EMBL/GenBank/DDBJ databases">
        <title>Genome sequence and assembly of Colletotrichum trifolii.</title>
        <authorList>
            <person name="Gan P."/>
            <person name="Shirasu K."/>
        </authorList>
    </citation>
    <scope>NUCLEOTIDE SEQUENCE [LARGE SCALE GENOMIC DNA]</scope>
    <source>
        <strain evidence="9 10">543-2</strain>
    </source>
</reference>
<evidence type="ECO:0008006" key="11">
    <source>
        <dbReference type="Google" id="ProtNLM"/>
    </source>
</evidence>